<dbReference type="EMBL" id="GBRH01283456">
    <property type="protein sequence ID" value="JAD14439.1"/>
    <property type="molecule type" value="Transcribed_RNA"/>
</dbReference>
<organism evidence="2">
    <name type="scientific">Arundo donax</name>
    <name type="common">Giant reed</name>
    <name type="synonym">Donax arundinaceus</name>
    <dbReference type="NCBI Taxonomy" id="35708"/>
    <lineage>
        <taxon>Eukaryota</taxon>
        <taxon>Viridiplantae</taxon>
        <taxon>Streptophyta</taxon>
        <taxon>Embryophyta</taxon>
        <taxon>Tracheophyta</taxon>
        <taxon>Spermatophyta</taxon>
        <taxon>Magnoliopsida</taxon>
        <taxon>Liliopsida</taxon>
        <taxon>Poales</taxon>
        <taxon>Poaceae</taxon>
        <taxon>PACMAD clade</taxon>
        <taxon>Arundinoideae</taxon>
        <taxon>Arundineae</taxon>
        <taxon>Arundo</taxon>
    </lineage>
</organism>
<reference evidence="2" key="2">
    <citation type="journal article" date="2015" name="Data Brief">
        <title>Shoot transcriptome of the giant reed, Arundo donax.</title>
        <authorList>
            <person name="Barrero R.A."/>
            <person name="Guerrero F.D."/>
            <person name="Moolhuijzen P."/>
            <person name="Goolsby J.A."/>
            <person name="Tidwell J."/>
            <person name="Bellgard S.E."/>
            <person name="Bellgard M.I."/>
        </authorList>
    </citation>
    <scope>NUCLEOTIDE SEQUENCE</scope>
    <source>
        <tissue evidence="2">Shoot tissue taken approximately 20 cm above the soil surface</tissue>
    </source>
</reference>
<evidence type="ECO:0000313" key="2">
    <source>
        <dbReference type="EMBL" id="JAD14439.1"/>
    </source>
</evidence>
<protein>
    <submittedName>
        <fullName evidence="2">Uncharacterized protein</fullName>
    </submittedName>
</protein>
<proteinExistence type="predicted"/>
<evidence type="ECO:0000256" key="1">
    <source>
        <dbReference type="SAM" id="MobiDB-lite"/>
    </source>
</evidence>
<feature type="compositionally biased region" description="Basic and acidic residues" evidence="1">
    <location>
        <begin position="45"/>
        <end position="84"/>
    </location>
</feature>
<reference evidence="2" key="1">
    <citation type="submission" date="2014-09" db="EMBL/GenBank/DDBJ databases">
        <authorList>
            <person name="Magalhaes I.L.F."/>
            <person name="Oliveira U."/>
            <person name="Santos F.R."/>
            <person name="Vidigal T.H.D.A."/>
            <person name="Brescovit A.D."/>
            <person name="Santos A.J."/>
        </authorList>
    </citation>
    <scope>NUCLEOTIDE SEQUENCE</scope>
    <source>
        <tissue evidence="2">Shoot tissue taken approximately 20 cm above the soil surface</tissue>
    </source>
</reference>
<feature type="compositionally biased region" description="Low complexity" evidence="1">
    <location>
        <begin position="8"/>
        <end position="19"/>
    </location>
</feature>
<sequence>MEKGHVRTTLATTASSSASVPEKRAMPDDGAMDAAAVGITTKRPNTKDDTVPEAAGSKEDDKSPAKRPKTEGEMEAGSKEEESKSMAAAKPKRMRLARFSKEGIELRLSRPRPTPYRRTSDEFLDTLPPDRRDALRAFDDDCAEFFQKLIDRDAEIFRQYSEKGWAEIEFTDDEDEVDTNYKPLNYIDYDTWLSKQNLYVGGNKGVS</sequence>
<feature type="compositionally biased region" description="Basic and acidic residues" evidence="1">
    <location>
        <begin position="99"/>
        <end position="108"/>
    </location>
</feature>
<name>A0A0A8XMW7_ARUDO</name>
<accession>A0A0A8XMW7</accession>
<feature type="region of interest" description="Disordered" evidence="1">
    <location>
        <begin position="1"/>
        <end position="125"/>
    </location>
</feature>
<dbReference type="AlphaFoldDB" id="A0A0A8XMW7"/>